<evidence type="ECO:0000256" key="5">
    <source>
        <dbReference type="ARBA" id="ARBA00022692"/>
    </source>
</evidence>
<dbReference type="PANTHER" id="PTHR30266:SF2">
    <property type="entry name" value="LARGE-CONDUCTANCE MECHANOSENSITIVE CHANNEL"/>
    <property type="match status" value="1"/>
</dbReference>
<dbReference type="Gene3D" id="1.10.1200.120">
    <property type="entry name" value="Large-conductance mechanosensitive channel, MscL, domain 1"/>
    <property type="match status" value="1"/>
</dbReference>
<keyword evidence="9 10" id="KW-0407">Ion channel</keyword>
<keyword evidence="7 10" id="KW-0406">Ion transport</keyword>
<feature type="transmembrane region" description="Helical" evidence="10">
    <location>
        <begin position="72"/>
        <end position="90"/>
    </location>
</feature>
<dbReference type="InterPro" id="IPR001185">
    <property type="entry name" value="MS_channel"/>
</dbReference>
<evidence type="ECO:0000256" key="1">
    <source>
        <dbReference type="ARBA" id="ARBA00004651"/>
    </source>
</evidence>
<comment type="caution">
    <text evidence="10">Lacks conserved residue(s) required for the propagation of feature annotation.</text>
</comment>
<evidence type="ECO:0000256" key="10">
    <source>
        <dbReference type="HAMAP-Rule" id="MF_00115"/>
    </source>
</evidence>
<keyword evidence="12" id="KW-1185">Reference proteome</keyword>
<keyword evidence="3 10" id="KW-0813">Transport</keyword>
<dbReference type="EMBL" id="JAMZFV010000010">
    <property type="protein sequence ID" value="MCP1110177.1"/>
    <property type="molecule type" value="Genomic_DNA"/>
</dbReference>
<dbReference type="InterPro" id="IPR036019">
    <property type="entry name" value="MscL_channel"/>
</dbReference>
<keyword evidence="5 10" id="KW-0812">Transmembrane</keyword>
<evidence type="ECO:0000313" key="11">
    <source>
        <dbReference type="EMBL" id="MCP1110177.1"/>
    </source>
</evidence>
<dbReference type="InterPro" id="IPR019823">
    <property type="entry name" value="Mechanosensitive_channel_CS"/>
</dbReference>
<keyword evidence="8 10" id="KW-0472">Membrane</keyword>
<evidence type="ECO:0000256" key="4">
    <source>
        <dbReference type="ARBA" id="ARBA00022475"/>
    </source>
</evidence>
<comment type="subunit">
    <text evidence="10">Homopentamer.</text>
</comment>
<accession>A0ABT1ELN7</accession>
<gene>
    <name evidence="10 11" type="primary">mscL</name>
    <name evidence="11" type="ORF">NK118_07935</name>
</gene>
<dbReference type="RefSeq" id="WP_262069058.1">
    <property type="nucleotide sequence ID" value="NZ_JAMXOC010000010.1"/>
</dbReference>
<dbReference type="HAMAP" id="MF_00115">
    <property type="entry name" value="MscL"/>
    <property type="match status" value="1"/>
</dbReference>
<dbReference type="Proteomes" id="UP001523565">
    <property type="component" value="Unassembled WGS sequence"/>
</dbReference>
<organism evidence="11 12">
    <name type="scientific">Ohessyouella blattaphilus</name>
    <dbReference type="NCBI Taxonomy" id="2949333"/>
    <lineage>
        <taxon>Bacteria</taxon>
        <taxon>Bacillati</taxon>
        <taxon>Bacillota</taxon>
        <taxon>Clostridia</taxon>
        <taxon>Lachnospirales</taxon>
        <taxon>Lachnospiraceae</taxon>
        <taxon>Ohessyouella</taxon>
    </lineage>
</organism>
<evidence type="ECO:0000256" key="6">
    <source>
        <dbReference type="ARBA" id="ARBA00022989"/>
    </source>
</evidence>
<keyword evidence="6 10" id="KW-1133">Transmembrane helix</keyword>
<dbReference type="PANTHER" id="PTHR30266">
    <property type="entry name" value="MECHANOSENSITIVE CHANNEL MSCL"/>
    <property type="match status" value="1"/>
</dbReference>
<name>A0ABT1ELN7_9FIRM</name>
<evidence type="ECO:0000313" key="12">
    <source>
        <dbReference type="Proteomes" id="UP001523565"/>
    </source>
</evidence>
<reference evidence="11 12" key="1">
    <citation type="journal article" date="2022" name="Genome Biol. Evol.">
        <title>Host diet, physiology and behaviors set the stage for Lachnospiraceae cladogenesis.</title>
        <authorList>
            <person name="Vera-Ponce De Leon A."/>
            <person name="Schneider M."/>
            <person name="Jahnes B.C."/>
            <person name="Sadowski V."/>
            <person name="Camuy-Velez L.A."/>
            <person name="Duan J."/>
            <person name="Sabree Z.L."/>
        </authorList>
    </citation>
    <scope>NUCLEOTIDE SEQUENCE [LARGE SCALE GENOMIC DNA]</scope>
    <source>
        <strain evidence="11 12">PAL227</strain>
    </source>
</reference>
<dbReference type="SUPFAM" id="SSF81330">
    <property type="entry name" value="Gated mechanosensitive channel"/>
    <property type="match status" value="1"/>
</dbReference>
<proteinExistence type="inferred from homology"/>
<comment type="similarity">
    <text evidence="2 10">Belongs to the MscL family.</text>
</comment>
<dbReference type="PRINTS" id="PR01264">
    <property type="entry name" value="MECHCHANNEL"/>
</dbReference>
<evidence type="ECO:0000256" key="9">
    <source>
        <dbReference type="ARBA" id="ARBA00023303"/>
    </source>
</evidence>
<dbReference type="Pfam" id="PF01741">
    <property type="entry name" value="MscL"/>
    <property type="match status" value="1"/>
</dbReference>
<evidence type="ECO:0000256" key="3">
    <source>
        <dbReference type="ARBA" id="ARBA00022448"/>
    </source>
</evidence>
<evidence type="ECO:0000256" key="7">
    <source>
        <dbReference type="ARBA" id="ARBA00023065"/>
    </source>
</evidence>
<comment type="function">
    <text evidence="10">Channel that opens in response to stretch forces in the membrane lipid bilayer. May participate in the regulation of osmotic pressure changes within the cell.</text>
</comment>
<dbReference type="PROSITE" id="PS01327">
    <property type="entry name" value="MSCL"/>
    <property type="match status" value="1"/>
</dbReference>
<sequence length="150" mass="16502">MKSFLKEFKEFISKGNVIDLAVGVIIGGAFQKIVNSLVEDIITPLINMVAHVESVDKLAVKIGSATLAYGKFIEAILSFLIMALVIFLIIKGMNSLSQTAGKMMPGEQKEEMDSEPTTKECPYCFSTIPYQAVRCPKCTSILKEGIKFEE</sequence>
<dbReference type="NCBIfam" id="TIGR00220">
    <property type="entry name" value="mscL"/>
    <property type="match status" value="1"/>
</dbReference>
<comment type="caution">
    <text evidence="11">The sequence shown here is derived from an EMBL/GenBank/DDBJ whole genome shotgun (WGS) entry which is preliminary data.</text>
</comment>
<comment type="subcellular location">
    <subcellularLocation>
        <location evidence="1 10">Cell membrane</location>
        <topology evidence="1 10">Multi-pass membrane protein</topology>
    </subcellularLocation>
</comment>
<keyword evidence="4 10" id="KW-1003">Cell membrane</keyword>
<protein>
    <recommendedName>
        <fullName evidence="10">Large-conductance mechanosensitive channel</fullName>
    </recommendedName>
</protein>
<dbReference type="InterPro" id="IPR037673">
    <property type="entry name" value="MSC/AndL"/>
</dbReference>
<evidence type="ECO:0000256" key="8">
    <source>
        <dbReference type="ARBA" id="ARBA00023136"/>
    </source>
</evidence>
<evidence type="ECO:0000256" key="2">
    <source>
        <dbReference type="ARBA" id="ARBA00007254"/>
    </source>
</evidence>